<gene>
    <name evidence="1" type="ORF">RCOM_1124460</name>
</gene>
<evidence type="ECO:0000313" key="2">
    <source>
        <dbReference type="Proteomes" id="UP000008311"/>
    </source>
</evidence>
<evidence type="ECO:0000313" key="1">
    <source>
        <dbReference type="EMBL" id="EEF33811.1"/>
    </source>
</evidence>
<dbReference type="InterPro" id="IPR006740">
    <property type="entry name" value="DUF604"/>
</dbReference>
<name>B9SRD7_RICCO</name>
<reference evidence="2" key="1">
    <citation type="journal article" date="2010" name="Nat. Biotechnol.">
        <title>Draft genome sequence of the oilseed species Ricinus communis.</title>
        <authorList>
            <person name="Chan A.P."/>
            <person name="Crabtree J."/>
            <person name="Zhao Q."/>
            <person name="Lorenzi H."/>
            <person name="Orvis J."/>
            <person name="Puiu D."/>
            <person name="Melake-Berhan A."/>
            <person name="Jones K.M."/>
            <person name="Redman J."/>
            <person name="Chen G."/>
            <person name="Cahoon E.B."/>
            <person name="Gedil M."/>
            <person name="Stanke M."/>
            <person name="Haas B.J."/>
            <person name="Wortman J.R."/>
            <person name="Fraser-Liggett C.M."/>
            <person name="Ravel J."/>
            <person name="Rabinowicz P.D."/>
        </authorList>
    </citation>
    <scope>NUCLEOTIDE SEQUENCE [LARGE SCALE GENOMIC DNA]</scope>
    <source>
        <strain evidence="2">cv. Hale</strain>
    </source>
</reference>
<dbReference type="AlphaFoldDB" id="B9SRD7"/>
<dbReference type="GO" id="GO:0008375">
    <property type="term" value="F:acetylglucosaminyltransferase activity"/>
    <property type="evidence" value="ECO:0000318"/>
    <property type="project" value="GO_Central"/>
</dbReference>
<dbReference type="EMBL" id="EQ974097">
    <property type="protein sequence ID" value="EEF33811.1"/>
    <property type="molecule type" value="Genomic_DNA"/>
</dbReference>
<dbReference type="InParanoid" id="B9SRD7"/>
<dbReference type="Pfam" id="PF04646">
    <property type="entry name" value="DUF604"/>
    <property type="match status" value="1"/>
</dbReference>
<accession>B9SRD7</accession>
<dbReference type="Proteomes" id="UP000008311">
    <property type="component" value="Unassembled WGS sequence"/>
</dbReference>
<dbReference type="eggNOG" id="KOG2246">
    <property type="taxonomic scope" value="Eukaryota"/>
</dbReference>
<dbReference type="PANTHER" id="PTHR10811">
    <property type="entry name" value="FRINGE-RELATED"/>
    <property type="match status" value="1"/>
</dbReference>
<proteinExistence type="predicted"/>
<dbReference type="STRING" id="3988.B9SRD7"/>
<protein>
    <submittedName>
        <fullName evidence="1">Uncharacterized protein</fullName>
    </submittedName>
</protein>
<organism evidence="1 2">
    <name type="scientific">Ricinus communis</name>
    <name type="common">Castor bean</name>
    <dbReference type="NCBI Taxonomy" id="3988"/>
    <lineage>
        <taxon>Eukaryota</taxon>
        <taxon>Viridiplantae</taxon>
        <taxon>Streptophyta</taxon>
        <taxon>Embryophyta</taxon>
        <taxon>Tracheophyta</taxon>
        <taxon>Spermatophyta</taxon>
        <taxon>Magnoliopsida</taxon>
        <taxon>eudicotyledons</taxon>
        <taxon>Gunneridae</taxon>
        <taxon>Pentapetalae</taxon>
        <taxon>rosids</taxon>
        <taxon>fabids</taxon>
        <taxon>Malpighiales</taxon>
        <taxon>Euphorbiaceae</taxon>
        <taxon>Acalyphoideae</taxon>
        <taxon>Acalypheae</taxon>
        <taxon>Ricinus</taxon>
    </lineage>
</organism>
<keyword evidence="2" id="KW-1185">Reference proteome</keyword>
<sequence length="300" mass="34382">MISSDTSEFPYNNNEGKWFAIRISRIISETLKLEMKGVRWSVMRDDDTVFIPDNFVRPLAKALAYGSDDRIQACMAEFGVPLSKEPGFHQFDLYGNLFGLLSAHLVAPLVSLHHLDLVLPIFPSADRVQALQRLRAPLQLDSAALMQQSICYDQTRNWTISVSWGYAVQMFRGIIPPREIERPARTFLSWYKYADHRRCPFNTRRVSMNKCQRPLVYCLSNMMAYDQEIASEYVGNGISNPVCNWSMASPSMVEVYKRPDPYLWDKAPRRNCCRILPTDKKGTLVIDIGACKDDEIIEVP</sequence>